<feature type="signal peptide" evidence="1">
    <location>
        <begin position="1"/>
        <end position="16"/>
    </location>
</feature>
<evidence type="ECO:0000313" key="2">
    <source>
        <dbReference type="EMBL" id="VEU40942.1"/>
    </source>
</evidence>
<gene>
    <name evidence="2" type="ORF">PSNMU_V1.4_AUG-EV-PASAV3_0078410</name>
</gene>
<dbReference type="Proteomes" id="UP000291116">
    <property type="component" value="Unassembled WGS sequence"/>
</dbReference>
<proteinExistence type="predicted"/>
<evidence type="ECO:0000313" key="3">
    <source>
        <dbReference type="Proteomes" id="UP000291116"/>
    </source>
</evidence>
<accession>A0A448ZFY0</accession>
<name>A0A448ZFY0_9STRA</name>
<feature type="chain" id="PRO_5019198051" description="Secreted protein" evidence="1">
    <location>
        <begin position="17"/>
        <end position="114"/>
    </location>
</feature>
<keyword evidence="1" id="KW-0732">Signal</keyword>
<dbReference type="AlphaFoldDB" id="A0A448ZFY0"/>
<organism evidence="2 3">
    <name type="scientific">Pseudo-nitzschia multistriata</name>
    <dbReference type="NCBI Taxonomy" id="183589"/>
    <lineage>
        <taxon>Eukaryota</taxon>
        <taxon>Sar</taxon>
        <taxon>Stramenopiles</taxon>
        <taxon>Ochrophyta</taxon>
        <taxon>Bacillariophyta</taxon>
        <taxon>Bacillariophyceae</taxon>
        <taxon>Bacillariophycidae</taxon>
        <taxon>Bacillariales</taxon>
        <taxon>Bacillariaceae</taxon>
        <taxon>Pseudo-nitzschia</taxon>
    </lineage>
</organism>
<evidence type="ECO:0000256" key="1">
    <source>
        <dbReference type="SAM" id="SignalP"/>
    </source>
</evidence>
<keyword evidence="3" id="KW-1185">Reference proteome</keyword>
<dbReference type="EMBL" id="CAACVS010000318">
    <property type="protein sequence ID" value="VEU40942.1"/>
    <property type="molecule type" value="Genomic_DNA"/>
</dbReference>
<sequence length="114" mass="12181">MSDATWIISTICPSWACFLHASLPLWFSGVIMPPSTLIFDAPLHCHAAAPPIFSNTSVSSFSMSTECAAVELSEVMCSGEAAATAFAINCTIVGRNRFPCLFSKKCFAAIERIG</sequence>
<evidence type="ECO:0008006" key="4">
    <source>
        <dbReference type="Google" id="ProtNLM"/>
    </source>
</evidence>
<reference evidence="2 3" key="1">
    <citation type="submission" date="2019-01" db="EMBL/GenBank/DDBJ databases">
        <authorList>
            <person name="Ferrante I. M."/>
        </authorList>
    </citation>
    <scope>NUCLEOTIDE SEQUENCE [LARGE SCALE GENOMIC DNA]</scope>
    <source>
        <strain evidence="2 3">B856</strain>
    </source>
</reference>
<protein>
    <recommendedName>
        <fullName evidence="4">Secreted protein</fullName>
    </recommendedName>
</protein>